<name>A0A0B7K570_BIOOC</name>
<accession>A0A0B7K570</accession>
<evidence type="ECO:0000313" key="1">
    <source>
        <dbReference type="EMBL" id="CEO50160.1"/>
    </source>
</evidence>
<gene>
    <name evidence="1" type="ORF">BN869_000006217_1</name>
</gene>
<reference evidence="1" key="1">
    <citation type="submission" date="2015-01" db="EMBL/GenBank/DDBJ databases">
        <authorList>
            <person name="Durling Mikael"/>
        </authorList>
    </citation>
    <scope>NUCLEOTIDE SEQUENCE</scope>
</reference>
<proteinExistence type="predicted"/>
<protein>
    <submittedName>
        <fullName evidence="1">Uncharacterized protein</fullName>
    </submittedName>
</protein>
<organism evidence="1">
    <name type="scientific">Bionectria ochroleuca</name>
    <name type="common">Gliocladium roseum</name>
    <dbReference type="NCBI Taxonomy" id="29856"/>
    <lineage>
        <taxon>Eukaryota</taxon>
        <taxon>Fungi</taxon>
        <taxon>Dikarya</taxon>
        <taxon>Ascomycota</taxon>
        <taxon>Pezizomycotina</taxon>
        <taxon>Sordariomycetes</taxon>
        <taxon>Hypocreomycetidae</taxon>
        <taxon>Hypocreales</taxon>
        <taxon>Bionectriaceae</taxon>
        <taxon>Clonostachys</taxon>
    </lineage>
</organism>
<dbReference type="EMBL" id="CDPU01000017">
    <property type="protein sequence ID" value="CEO50160.1"/>
    <property type="molecule type" value="Genomic_DNA"/>
</dbReference>
<dbReference type="AlphaFoldDB" id="A0A0B7K570"/>
<sequence>MHFLRFISQATRSVPRSVNSLYGLPAASNTTVLAIPENFCEPQHDQLQSIIQCHLMIHHVRLSLSHSSALVHPFARYSRNITVGLLPLVSPLPPYQRLRRIGGIAIGVRPHTRHASR</sequence>